<dbReference type="InterPro" id="IPR023298">
    <property type="entry name" value="ATPase_P-typ_TM_dom_sf"/>
</dbReference>
<evidence type="ECO:0000256" key="6">
    <source>
        <dbReference type="ARBA" id="ARBA00022692"/>
    </source>
</evidence>
<evidence type="ECO:0000256" key="14">
    <source>
        <dbReference type="ARBA" id="ARBA00023053"/>
    </source>
</evidence>
<dbReference type="PANTHER" id="PTHR42861">
    <property type="entry name" value="CALCIUM-TRANSPORTING ATPASE"/>
    <property type="match status" value="1"/>
</dbReference>
<evidence type="ECO:0000256" key="17">
    <source>
        <dbReference type="ARBA" id="ARBA00023201"/>
    </source>
</evidence>
<dbReference type="InterPro" id="IPR001757">
    <property type="entry name" value="P_typ_ATPase"/>
</dbReference>
<evidence type="ECO:0000256" key="20">
    <source>
        <dbReference type="ARBA" id="ARBA00048599"/>
    </source>
</evidence>
<dbReference type="Gene3D" id="3.40.1110.10">
    <property type="entry name" value="Calcium-transporting ATPase, cytoplasmic domain N"/>
    <property type="match status" value="1"/>
</dbReference>
<dbReference type="GO" id="GO:0005886">
    <property type="term" value="C:plasma membrane"/>
    <property type="evidence" value="ECO:0007669"/>
    <property type="project" value="UniProtKB-SubCell"/>
</dbReference>
<keyword evidence="10" id="KW-0460">Magnesium</keyword>
<feature type="compositionally biased region" description="Polar residues" evidence="22">
    <location>
        <begin position="1098"/>
        <end position="1118"/>
    </location>
</feature>
<dbReference type="InterPro" id="IPR036412">
    <property type="entry name" value="HAD-like_sf"/>
</dbReference>
<evidence type="ECO:0000259" key="24">
    <source>
        <dbReference type="SMART" id="SM00831"/>
    </source>
</evidence>
<dbReference type="SUPFAM" id="SSF81665">
    <property type="entry name" value="Calcium ATPase, transmembrane domain M"/>
    <property type="match status" value="1"/>
</dbReference>
<keyword evidence="12" id="KW-1278">Translocase</keyword>
<dbReference type="GO" id="GO:0016887">
    <property type="term" value="F:ATP hydrolysis activity"/>
    <property type="evidence" value="ECO:0007669"/>
    <property type="project" value="InterPro"/>
</dbReference>
<dbReference type="FunFam" id="1.20.1110.10:FF:000020">
    <property type="entry name" value="Sodium ion P-type ATPase"/>
    <property type="match status" value="1"/>
</dbReference>
<evidence type="ECO:0000256" key="4">
    <source>
        <dbReference type="ARBA" id="ARBA00022475"/>
    </source>
</evidence>
<dbReference type="InterPro" id="IPR023299">
    <property type="entry name" value="ATPase_P-typ_cyto_dom_N"/>
</dbReference>
<feature type="transmembrane region" description="Helical" evidence="23">
    <location>
        <begin position="894"/>
        <end position="923"/>
    </location>
</feature>
<dbReference type="EC" id="7.2.2.3" evidence="19"/>
<keyword evidence="16 23" id="KW-0472">Membrane</keyword>
<dbReference type="Gene3D" id="1.20.1110.10">
    <property type="entry name" value="Calcium-transporting ATPase, transmembrane domain"/>
    <property type="match status" value="2"/>
</dbReference>
<dbReference type="Pfam" id="PF00689">
    <property type="entry name" value="Cation_ATPase_C"/>
    <property type="match status" value="1"/>
</dbReference>
<keyword evidence="4" id="KW-1003">Cell membrane</keyword>
<dbReference type="SFLD" id="SFLDF00027">
    <property type="entry name" value="p-type_atpase"/>
    <property type="match status" value="1"/>
</dbReference>
<evidence type="ECO:0000256" key="22">
    <source>
        <dbReference type="SAM" id="MobiDB-lite"/>
    </source>
</evidence>
<comment type="cofactor">
    <cofactor evidence="1">
        <name>Mg(2+)</name>
        <dbReference type="ChEBI" id="CHEBI:18420"/>
    </cofactor>
</comment>
<dbReference type="SUPFAM" id="SSF81660">
    <property type="entry name" value="Metal cation-transporting ATPase, ATP-binding domain N"/>
    <property type="match status" value="1"/>
</dbReference>
<dbReference type="PROSITE" id="PS00154">
    <property type="entry name" value="ATPASE_E1_E2"/>
    <property type="match status" value="1"/>
</dbReference>
<comment type="catalytic activity">
    <reaction evidence="20">
        <text>K(+)(in) + ATP + H2O = K(+)(out) + ADP + phosphate + H(+)</text>
        <dbReference type="Rhea" id="RHEA:75815"/>
        <dbReference type="ChEBI" id="CHEBI:15377"/>
        <dbReference type="ChEBI" id="CHEBI:15378"/>
        <dbReference type="ChEBI" id="CHEBI:29103"/>
        <dbReference type="ChEBI" id="CHEBI:30616"/>
        <dbReference type="ChEBI" id="CHEBI:43474"/>
        <dbReference type="ChEBI" id="CHEBI:456216"/>
    </reaction>
</comment>
<feature type="region of interest" description="Disordered" evidence="22">
    <location>
        <begin position="1094"/>
        <end position="1127"/>
    </location>
</feature>
<comment type="caution">
    <text evidence="25">The sequence shown here is derived from an EMBL/GenBank/DDBJ whole genome shotgun (WGS) entry which is preliminary data.</text>
</comment>
<evidence type="ECO:0000256" key="21">
    <source>
        <dbReference type="ARBA" id="ARBA00049499"/>
    </source>
</evidence>
<evidence type="ECO:0000256" key="23">
    <source>
        <dbReference type="SAM" id="Phobius"/>
    </source>
</evidence>
<protein>
    <recommendedName>
        <fullName evidence="19">P-type Na(+) transporter</fullName>
        <ecNumber evidence="19">7.2.2.3</ecNumber>
    </recommendedName>
</protein>
<dbReference type="SUPFAM" id="SSF81653">
    <property type="entry name" value="Calcium ATPase, transduction domain A"/>
    <property type="match status" value="1"/>
</dbReference>
<dbReference type="Proteomes" id="UP000308133">
    <property type="component" value="Unassembled WGS sequence"/>
</dbReference>
<dbReference type="InterPro" id="IPR018303">
    <property type="entry name" value="ATPase_P-typ_P_site"/>
</dbReference>
<evidence type="ECO:0000313" key="25">
    <source>
        <dbReference type="EMBL" id="TKX18229.1"/>
    </source>
</evidence>
<keyword evidence="11" id="KW-0630">Potassium</keyword>
<dbReference type="PRINTS" id="PR00119">
    <property type="entry name" value="CATATPASE"/>
</dbReference>
<comment type="subcellular location">
    <subcellularLocation>
        <location evidence="2">Cell membrane</location>
        <topology evidence="2">Multi-pass membrane protein</topology>
    </subcellularLocation>
</comment>
<dbReference type="InterPro" id="IPR006068">
    <property type="entry name" value="ATPase_P-typ_cation-transptr_C"/>
</dbReference>
<evidence type="ECO:0000256" key="5">
    <source>
        <dbReference type="ARBA" id="ARBA00022538"/>
    </source>
</evidence>
<name>A0A4U7AKL2_9PEZI</name>
<dbReference type="InterPro" id="IPR004014">
    <property type="entry name" value="ATPase_P-typ_cation-transptr_N"/>
</dbReference>
<dbReference type="InterPro" id="IPR023214">
    <property type="entry name" value="HAD_sf"/>
</dbReference>
<evidence type="ECO:0000256" key="8">
    <source>
        <dbReference type="ARBA" id="ARBA00022741"/>
    </source>
</evidence>
<dbReference type="SMART" id="SM00831">
    <property type="entry name" value="Cation_ATPase_N"/>
    <property type="match status" value="1"/>
</dbReference>
<evidence type="ECO:0000256" key="11">
    <source>
        <dbReference type="ARBA" id="ARBA00022958"/>
    </source>
</evidence>
<evidence type="ECO:0000256" key="16">
    <source>
        <dbReference type="ARBA" id="ARBA00023136"/>
    </source>
</evidence>
<evidence type="ECO:0000256" key="12">
    <source>
        <dbReference type="ARBA" id="ARBA00022967"/>
    </source>
</evidence>
<dbReference type="InterPro" id="IPR059000">
    <property type="entry name" value="ATPase_P-type_domA"/>
</dbReference>
<dbReference type="Pfam" id="PF00122">
    <property type="entry name" value="E1-E2_ATPase"/>
    <property type="match status" value="1"/>
</dbReference>
<evidence type="ECO:0000256" key="10">
    <source>
        <dbReference type="ARBA" id="ARBA00022842"/>
    </source>
</evidence>
<keyword evidence="14" id="KW-0915">Sodium</keyword>
<keyword evidence="7" id="KW-0479">Metal-binding</keyword>
<dbReference type="GO" id="GO:0046872">
    <property type="term" value="F:metal ion binding"/>
    <property type="evidence" value="ECO:0007669"/>
    <property type="project" value="UniProtKB-KW"/>
</dbReference>
<dbReference type="GO" id="GO:0005524">
    <property type="term" value="F:ATP binding"/>
    <property type="evidence" value="ECO:0007669"/>
    <property type="project" value="UniProtKB-KW"/>
</dbReference>
<feature type="compositionally biased region" description="Basic and acidic residues" evidence="22">
    <location>
        <begin position="453"/>
        <end position="462"/>
    </location>
</feature>
<keyword evidence="15" id="KW-0406">Ion transport</keyword>
<sequence length="1127" mass="123824">MPGKKSNTLSSQKHTYQQHPFLTSIDEVIQHLGTNTSNGLSKDAIEKSRAQYGENKLSGQEGVQWYAVLAKQASNAMILVLVFAMALSYGVQDWIEGGVITAVIIINVTIGFFQEFKAEKKMDGLRALSSPSANVLRDGEVDTIPSAEVVPGDIVQIKTGDTIPADLRLFETMNLECDEKILTGEAIPVAKDYKFESAGMDELQTGIGDRLNMAYSSSTVTKGRGRGVVVFTGMETEIGKIAASMQGKTRKANRSMSRKKHGPLQPVKGAGLRSYDAVAKFLGLTHGTPLQIKLNKLAYVLFGSAILLAIIVFGVNRFNVTTEVAIYAISTGIAIIPESLIAVLTITFVVGMTQMRKKKVVTRQLSALEALGGITNICSDKTGTLTQGQMITRKAWVPGVGIYTVQNADDAADPTKGRMTLGPAKSKSETEEEKNIREEELDKARSGAALKFDIPEEKDPGRGDSTVKPSDEEKDVDFKQLPAEMNAFLDSAALCNLATVRFNEKDNKWQTTGDPTEIALQVFTHRFEHGKAHLESAGWEQVTEYPFDSTVKRMTVAYKHREAGEEGYLAFTKGAVERVLDLCTSYGHGEHEQPLDDAGKEAILEQMTILADQGLRVLAIARRSWTTSEITERDTPKREDIEQNLALLGLAGLYDPPRLETKDAVRECTTAGIRVHMLTGDHPGTASAIAKEVGIIPRNLGILPKHVADSLVKTAAEFDGMTDDEIDALPELPLVIARCAPNTKTRMIAALHRRGRYAAMTGDGVNDAPSLKAADVGIAMGLAGSDVAKGASDIVLTDDNFANIVSAIEEGRRMFDNIQKFVLHLLISNVAEVLLLICGLGFQDRTGFSVFPLSPLQIIWINMLTSSFPAFGLGREKAAYNVMRRPPQDTKKGVFTWQIIVDMLVYGAIMGMLCLATFVIVVYEAAPNYHPDGPLGLECNRSFSEGCTKVFRARAAVFALLTWCILFSAWEIKSLRRSLLRLDPFSEKKFTMFQDLWENQFLFWAVVIAFCSVFPAVYIPGLNTSFFKHTAISWEWGVSFGFTIVFVLGLESWKFTKRSMGWFADSDDEKQRARFAALDLKQGFFTMAKTMSKERISFSRSKGRTNSGFSRETTQAKGENSDASEKV</sequence>
<keyword evidence="9" id="KW-0067">ATP-binding</keyword>
<dbReference type="FunFam" id="3.40.50.1000:FF:000001">
    <property type="entry name" value="Phospholipid-transporting ATPase IC"/>
    <property type="match status" value="1"/>
</dbReference>
<reference evidence="25 26" key="1">
    <citation type="submission" date="2018-02" db="EMBL/GenBank/DDBJ databases">
        <title>Draft genome sequences of Elsinoe sp., causing black scab on jojoba.</title>
        <authorList>
            <person name="Stodart B."/>
            <person name="Jeffress S."/>
            <person name="Ash G."/>
            <person name="Arun Chinnappa K."/>
        </authorList>
    </citation>
    <scope>NUCLEOTIDE SEQUENCE [LARGE SCALE GENOMIC DNA]</scope>
    <source>
        <strain evidence="25 26">Hillstone_2</strain>
    </source>
</reference>
<gene>
    <name evidence="25" type="ORF">C1H76_9703</name>
</gene>
<dbReference type="Gene3D" id="2.70.150.10">
    <property type="entry name" value="Calcium-transporting ATPase, cytoplasmic transduction domain A"/>
    <property type="match status" value="1"/>
</dbReference>
<feature type="region of interest" description="Disordered" evidence="22">
    <location>
        <begin position="413"/>
        <end position="473"/>
    </location>
</feature>
<feature type="transmembrane region" description="Helical" evidence="23">
    <location>
        <begin position="854"/>
        <end position="873"/>
    </location>
</feature>
<feature type="transmembrane region" description="Helical" evidence="23">
    <location>
        <begin position="73"/>
        <end position="91"/>
    </location>
</feature>
<feature type="transmembrane region" description="Helical" evidence="23">
    <location>
        <begin position="1031"/>
        <end position="1050"/>
    </location>
</feature>
<dbReference type="Pfam" id="PF13246">
    <property type="entry name" value="Cation_ATPase"/>
    <property type="match status" value="1"/>
</dbReference>
<accession>A0A4U7AKL2</accession>
<feature type="transmembrane region" description="Helical" evidence="23">
    <location>
        <begin position="951"/>
        <end position="972"/>
    </location>
</feature>
<dbReference type="FunFam" id="1.20.1110.10:FF:000015">
    <property type="entry name" value="Sodium ion P-type ATPase"/>
    <property type="match status" value="1"/>
</dbReference>
<dbReference type="SFLD" id="SFLDS00003">
    <property type="entry name" value="Haloacid_Dehalogenase"/>
    <property type="match status" value="1"/>
</dbReference>
<dbReference type="NCBIfam" id="TIGR01523">
    <property type="entry name" value="ATPase-IID_K-Na"/>
    <property type="match status" value="1"/>
</dbReference>
<dbReference type="SUPFAM" id="SSF56784">
    <property type="entry name" value="HAD-like"/>
    <property type="match status" value="1"/>
</dbReference>
<dbReference type="InterPro" id="IPR008250">
    <property type="entry name" value="ATPase_P-typ_transduc_dom_A_sf"/>
</dbReference>
<evidence type="ECO:0000256" key="3">
    <source>
        <dbReference type="ARBA" id="ARBA00022448"/>
    </source>
</evidence>
<keyword evidence="17" id="KW-0739">Sodium transport</keyword>
<dbReference type="InterPro" id="IPR044492">
    <property type="entry name" value="P_typ_ATPase_HD_dom"/>
</dbReference>
<keyword evidence="3" id="KW-0813">Transport</keyword>
<proteinExistence type="inferred from homology"/>
<dbReference type="GO" id="GO:0008554">
    <property type="term" value="F:P-type sodium transporter activity"/>
    <property type="evidence" value="ECO:0007669"/>
    <property type="project" value="UniProtKB-EC"/>
</dbReference>
<feature type="transmembrane region" description="Helical" evidence="23">
    <location>
        <begin position="1001"/>
        <end position="1019"/>
    </location>
</feature>
<keyword evidence="5" id="KW-0633">Potassium transport</keyword>
<feature type="domain" description="Cation-transporting P-type ATPase N-terminal" evidence="24">
    <location>
        <begin position="19"/>
        <end position="93"/>
    </location>
</feature>
<evidence type="ECO:0000313" key="26">
    <source>
        <dbReference type="Proteomes" id="UP000308133"/>
    </source>
</evidence>
<dbReference type="FunFam" id="3.40.50.1000:FF:000047">
    <property type="entry name" value="Sodium P-type ATPase"/>
    <property type="match status" value="1"/>
</dbReference>
<evidence type="ECO:0000256" key="1">
    <source>
        <dbReference type="ARBA" id="ARBA00001946"/>
    </source>
</evidence>
<dbReference type="GO" id="GO:0006813">
    <property type="term" value="P:potassium ion transport"/>
    <property type="evidence" value="ECO:0007669"/>
    <property type="project" value="UniProtKB-KW"/>
</dbReference>
<organism evidence="25 26">
    <name type="scientific">Elsinoe australis</name>
    <dbReference type="NCBI Taxonomy" id="40998"/>
    <lineage>
        <taxon>Eukaryota</taxon>
        <taxon>Fungi</taxon>
        <taxon>Dikarya</taxon>
        <taxon>Ascomycota</taxon>
        <taxon>Pezizomycotina</taxon>
        <taxon>Dothideomycetes</taxon>
        <taxon>Dothideomycetidae</taxon>
        <taxon>Myriangiales</taxon>
        <taxon>Elsinoaceae</taxon>
        <taxon>Elsinoe</taxon>
    </lineage>
</organism>
<evidence type="ECO:0000256" key="13">
    <source>
        <dbReference type="ARBA" id="ARBA00022989"/>
    </source>
</evidence>
<dbReference type="InterPro" id="IPR006414">
    <property type="entry name" value="P-type_ATPase_IID"/>
</dbReference>
<comment type="catalytic activity">
    <reaction evidence="21">
        <text>Na(+)(in) + ATP + H2O = Na(+)(out) + ADP + phosphate + H(+)</text>
        <dbReference type="Rhea" id="RHEA:14633"/>
        <dbReference type="ChEBI" id="CHEBI:15377"/>
        <dbReference type="ChEBI" id="CHEBI:15378"/>
        <dbReference type="ChEBI" id="CHEBI:29101"/>
        <dbReference type="ChEBI" id="CHEBI:30616"/>
        <dbReference type="ChEBI" id="CHEBI:43474"/>
        <dbReference type="ChEBI" id="CHEBI:456216"/>
        <dbReference type="EC" id="7.2.2.3"/>
    </reaction>
    <physiologicalReaction direction="left-to-right" evidence="21">
        <dbReference type="Rhea" id="RHEA:14634"/>
    </physiologicalReaction>
</comment>
<dbReference type="EMBL" id="PTQR01000131">
    <property type="protein sequence ID" value="TKX18229.1"/>
    <property type="molecule type" value="Genomic_DNA"/>
</dbReference>
<evidence type="ECO:0000256" key="18">
    <source>
        <dbReference type="ARBA" id="ARBA00035017"/>
    </source>
</evidence>
<feature type="transmembrane region" description="Helical" evidence="23">
    <location>
        <begin position="97"/>
        <end position="116"/>
    </location>
</feature>
<dbReference type="SFLD" id="SFLDG00002">
    <property type="entry name" value="C1.7:_P-type_atpase_like"/>
    <property type="match status" value="1"/>
</dbReference>
<dbReference type="NCBIfam" id="TIGR01494">
    <property type="entry name" value="ATPase_P-type"/>
    <property type="match status" value="3"/>
</dbReference>
<evidence type="ECO:0000256" key="19">
    <source>
        <dbReference type="ARBA" id="ARBA00035029"/>
    </source>
</evidence>
<keyword evidence="13 23" id="KW-1133">Transmembrane helix</keyword>
<feature type="compositionally biased region" description="Basic and acidic residues" evidence="22">
    <location>
        <begin position="426"/>
        <end position="445"/>
    </location>
</feature>
<keyword evidence="8" id="KW-0547">Nucleotide-binding</keyword>
<feature type="transmembrane region" description="Helical" evidence="23">
    <location>
        <begin position="324"/>
        <end position="350"/>
    </location>
</feature>
<dbReference type="FunFam" id="2.70.150.10:FF:000016">
    <property type="entry name" value="Calcium-transporting P-type ATPase putative"/>
    <property type="match status" value="1"/>
</dbReference>
<dbReference type="AlphaFoldDB" id="A0A4U7AKL2"/>
<evidence type="ECO:0000256" key="7">
    <source>
        <dbReference type="ARBA" id="ARBA00022723"/>
    </source>
</evidence>
<feature type="transmembrane region" description="Helical" evidence="23">
    <location>
        <begin position="297"/>
        <end position="318"/>
    </location>
</feature>
<comment type="similarity">
    <text evidence="18">Belongs to the cation transport ATPase (P-type) (TC 3.A.3) family. Type IID subfamily.</text>
</comment>
<evidence type="ECO:0000256" key="15">
    <source>
        <dbReference type="ARBA" id="ARBA00023065"/>
    </source>
</evidence>
<dbReference type="Pfam" id="PF00690">
    <property type="entry name" value="Cation_ATPase_N"/>
    <property type="match status" value="1"/>
</dbReference>
<evidence type="ECO:0000256" key="9">
    <source>
        <dbReference type="ARBA" id="ARBA00022840"/>
    </source>
</evidence>
<feature type="transmembrane region" description="Helical" evidence="23">
    <location>
        <begin position="821"/>
        <end position="842"/>
    </location>
</feature>
<keyword evidence="6 23" id="KW-0812">Transmembrane</keyword>
<evidence type="ECO:0000256" key="2">
    <source>
        <dbReference type="ARBA" id="ARBA00004651"/>
    </source>
</evidence>
<dbReference type="Gene3D" id="3.40.50.1000">
    <property type="entry name" value="HAD superfamily/HAD-like"/>
    <property type="match status" value="1"/>
</dbReference>